<evidence type="ECO:0000256" key="2">
    <source>
        <dbReference type="SAM" id="Phobius"/>
    </source>
</evidence>
<gene>
    <name evidence="3" type="ORF">MNB_SV-12-554</name>
</gene>
<protein>
    <submittedName>
        <fullName evidence="3">Uncharacterized protein</fullName>
    </submittedName>
</protein>
<keyword evidence="2" id="KW-0812">Transmembrane</keyword>
<dbReference type="InterPro" id="IPR014717">
    <property type="entry name" value="Transl_elong_EF1B/ribsomal_bS6"/>
</dbReference>
<dbReference type="EMBL" id="FPHE01000161">
    <property type="protein sequence ID" value="SFV67514.1"/>
    <property type="molecule type" value="Genomic_DNA"/>
</dbReference>
<keyword evidence="2" id="KW-1133">Transmembrane helix</keyword>
<dbReference type="AlphaFoldDB" id="A0A1W1CP24"/>
<organism evidence="3">
    <name type="scientific">hydrothermal vent metagenome</name>
    <dbReference type="NCBI Taxonomy" id="652676"/>
    <lineage>
        <taxon>unclassified sequences</taxon>
        <taxon>metagenomes</taxon>
        <taxon>ecological metagenomes</taxon>
    </lineage>
</organism>
<sequence>MNSILHSLDQAFKDKSENEKWMMILMIVAVIGYASYSLFLPYAEEKLKKSEKEKKVLQKKIIENKQYIASITVGGNRDFYIKKYDKEILNLEKNIIKSNEDINFISAKLEELSPLLFNKESWSIFLNSITAQAMKQEVKIEYIDNHYIDSKGSFGHILEISVGCEGEYKNIAKFINQLEKNVLVTDIYSSDIYLDNNSSTTLADIKISVWGINH</sequence>
<keyword evidence="1" id="KW-0175">Coiled coil</keyword>
<accession>A0A1W1CP24</accession>
<feature type="coiled-coil region" evidence="1">
    <location>
        <begin position="40"/>
        <end position="101"/>
    </location>
</feature>
<evidence type="ECO:0000313" key="3">
    <source>
        <dbReference type="EMBL" id="SFV67514.1"/>
    </source>
</evidence>
<keyword evidence="2" id="KW-0472">Membrane</keyword>
<evidence type="ECO:0000256" key="1">
    <source>
        <dbReference type="SAM" id="Coils"/>
    </source>
</evidence>
<name>A0A1W1CP24_9ZZZZ</name>
<feature type="transmembrane region" description="Helical" evidence="2">
    <location>
        <begin position="20"/>
        <end position="42"/>
    </location>
</feature>
<reference evidence="3" key="1">
    <citation type="submission" date="2016-10" db="EMBL/GenBank/DDBJ databases">
        <authorList>
            <person name="de Groot N.N."/>
        </authorList>
    </citation>
    <scope>NUCLEOTIDE SEQUENCE</scope>
</reference>
<dbReference type="Gene3D" id="3.30.70.60">
    <property type="match status" value="1"/>
</dbReference>
<proteinExistence type="predicted"/>